<reference evidence="4" key="1">
    <citation type="journal article" date="2021" name="Nat. Commun.">
        <title>Genetic determinants of endophytism in the Arabidopsis root mycobiome.</title>
        <authorList>
            <person name="Mesny F."/>
            <person name="Miyauchi S."/>
            <person name="Thiergart T."/>
            <person name="Pickel B."/>
            <person name="Atanasova L."/>
            <person name="Karlsson M."/>
            <person name="Huettel B."/>
            <person name="Barry K.W."/>
            <person name="Haridas S."/>
            <person name="Chen C."/>
            <person name="Bauer D."/>
            <person name="Andreopoulos W."/>
            <person name="Pangilinan J."/>
            <person name="LaButti K."/>
            <person name="Riley R."/>
            <person name="Lipzen A."/>
            <person name="Clum A."/>
            <person name="Drula E."/>
            <person name="Henrissat B."/>
            <person name="Kohler A."/>
            <person name="Grigoriev I.V."/>
            <person name="Martin F.M."/>
            <person name="Hacquard S."/>
        </authorList>
    </citation>
    <scope>NUCLEOTIDE SEQUENCE</scope>
    <source>
        <strain evidence="4">MPI-CAGE-CH-0243</strain>
    </source>
</reference>
<proteinExistence type="predicted"/>
<dbReference type="Gene3D" id="3.90.25.10">
    <property type="entry name" value="UDP-galactose 4-epimerase, domain 1"/>
    <property type="match status" value="1"/>
</dbReference>
<name>A0A9P9J0P0_9PLEO</name>
<dbReference type="InterPro" id="IPR036291">
    <property type="entry name" value="NAD(P)-bd_dom_sf"/>
</dbReference>
<dbReference type="InterPro" id="IPR051609">
    <property type="entry name" value="NmrA/Isoflavone_reductase-like"/>
</dbReference>
<keyword evidence="1" id="KW-0521">NADP</keyword>
<dbReference type="EMBL" id="JAGMWT010000001">
    <property type="protein sequence ID" value="KAH7139051.1"/>
    <property type="molecule type" value="Genomic_DNA"/>
</dbReference>
<dbReference type="GO" id="GO:0016491">
    <property type="term" value="F:oxidoreductase activity"/>
    <property type="evidence" value="ECO:0007669"/>
    <property type="project" value="UniProtKB-KW"/>
</dbReference>
<feature type="domain" description="NmrA-like" evidence="3">
    <location>
        <begin position="4"/>
        <end position="113"/>
    </location>
</feature>
<keyword evidence="2" id="KW-0560">Oxidoreductase</keyword>
<evidence type="ECO:0000313" key="5">
    <source>
        <dbReference type="Proteomes" id="UP000700596"/>
    </source>
</evidence>
<evidence type="ECO:0000256" key="1">
    <source>
        <dbReference type="ARBA" id="ARBA00022857"/>
    </source>
</evidence>
<evidence type="ECO:0000256" key="2">
    <source>
        <dbReference type="ARBA" id="ARBA00023002"/>
    </source>
</evidence>
<organism evidence="4 5">
    <name type="scientific">Dendryphion nanum</name>
    <dbReference type="NCBI Taxonomy" id="256645"/>
    <lineage>
        <taxon>Eukaryota</taxon>
        <taxon>Fungi</taxon>
        <taxon>Dikarya</taxon>
        <taxon>Ascomycota</taxon>
        <taxon>Pezizomycotina</taxon>
        <taxon>Dothideomycetes</taxon>
        <taxon>Pleosporomycetidae</taxon>
        <taxon>Pleosporales</taxon>
        <taxon>Torulaceae</taxon>
        <taxon>Dendryphion</taxon>
    </lineage>
</organism>
<protein>
    <recommendedName>
        <fullName evidence="3">NmrA-like domain-containing protein</fullName>
    </recommendedName>
</protein>
<gene>
    <name evidence="4" type="ORF">B0J11DRAFT_588692</name>
</gene>
<dbReference type="SUPFAM" id="SSF51735">
    <property type="entry name" value="NAD(P)-binding Rossmann-fold domains"/>
    <property type="match status" value="1"/>
</dbReference>
<keyword evidence="5" id="KW-1185">Reference proteome</keyword>
<dbReference type="PANTHER" id="PTHR47706">
    <property type="entry name" value="NMRA-LIKE FAMILY PROTEIN"/>
    <property type="match status" value="1"/>
</dbReference>
<dbReference type="OrthoDB" id="10000533at2759"/>
<dbReference type="PANTHER" id="PTHR47706:SF2">
    <property type="entry name" value="ISOFLAVONE REDUCTASE FAMILY PROTEIN (AFU_ORTHOLOGUE AFUA_2G05290)"/>
    <property type="match status" value="1"/>
</dbReference>
<sequence length="351" mass="38387">MPTLAIAGGTSASLGRAITTALLQNANQWNAVILSRTSRVPTWLRAVDPDSARTQICAVDYMSTKSLQAALKGVDTVVSVTSAYDGTQPQIQINLLHAAVQAGCKRFAPSQWGFGPKGWVNIMSTKWTFEGVWEECVAQKDKIECAKFNHGSFMNYIGHGIYPVPSQVDEAFLLEKMKEGGGYMTGEDDACQGLLRQGDLEDGSGAFLIGLKNGIAELPQKDDGSWPRITMTSVKDVGRLVVASLDLPSGKWEENMTMAGETLTMGELLAHAEAVTGRKFKVSVVKQADLERKMGEIAQDDFMGQMWTEFKLAYIRDMDDEVVLKPVVNQLCPKVEPMGVREYMEMFGNGA</sequence>
<dbReference type="AlphaFoldDB" id="A0A9P9J0P0"/>
<dbReference type="Gene3D" id="3.40.50.720">
    <property type="entry name" value="NAD(P)-binding Rossmann-like Domain"/>
    <property type="match status" value="2"/>
</dbReference>
<evidence type="ECO:0000313" key="4">
    <source>
        <dbReference type="EMBL" id="KAH7139051.1"/>
    </source>
</evidence>
<comment type="caution">
    <text evidence="4">The sequence shown here is derived from an EMBL/GenBank/DDBJ whole genome shotgun (WGS) entry which is preliminary data.</text>
</comment>
<dbReference type="Pfam" id="PF05368">
    <property type="entry name" value="NmrA"/>
    <property type="match status" value="1"/>
</dbReference>
<accession>A0A9P9J0P0</accession>
<dbReference type="Proteomes" id="UP000700596">
    <property type="component" value="Unassembled WGS sequence"/>
</dbReference>
<dbReference type="InterPro" id="IPR008030">
    <property type="entry name" value="NmrA-like"/>
</dbReference>
<evidence type="ECO:0000259" key="3">
    <source>
        <dbReference type="Pfam" id="PF05368"/>
    </source>
</evidence>